<feature type="compositionally biased region" description="Basic and acidic residues" evidence="1">
    <location>
        <begin position="69"/>
        <end position="95"/>
    </location>
</feature>
<gene>
    <name evidence="2" type="ORF">Hypma_005831</name>
</gene>
<feature type="compositionally biased region" description="Polar residues" evidence="1">
    <location>
        <begin position="51"/>
        <end position="61"/>
    </location>
</feature>
<comment type="caution">
    <text evidence="2">The sequence shown here is derived from an EMBL/GenBank/DDBJ whole genome shotgun (WGS) entry which is preliminary data.</text>
</comment>
<evidence type="ECO:0000256" key="1">
    <source>
        <dbReference type="SAM" id="MobiDB-lite"/>
    </source>
</evidence>
<dbReference type="EMBL" id="LUEZ02000004">
    <property type="protein sequence ID" value="RDB30683.1"/>
    <property type="molecule type" value="Genomic_DNA"/>
</dbReference>
<reference evidence="2" key="1">
    <citation type="submission" date="2018-04" db="EMBL/GenBank/DDBJ databases">
        <title>Whole genome sequencing of Hypsizygus marmoreus.</title>
        <authorList>
            <person name="Choi I.-G."/>
            <person name="Min B."/>
            <person name="Kim J.-G."/>
            <person name="Kim S."/>
            <person name="Oh Y.-L."/>
            <person name="Kong W.-S."/>
            <person name="Park H."/>
            <person name="Jeong J."/>
            <person name="Song E.-S."/>
        </authorList>
    </citation>
    <scope>NUCLEOTIDE SEQUENCE [LARGE SCALE GENOMIC DNA]</scope>
    <source>
        <strain evidence="2">51987-8</strain>
    </source>
</reference>
<feature type="region of interest" description="Disordered" evidence="1">
    <location>
        <begin position="1"/>
        <end position="34"/>
    </location>
</feature>
<evidence type="ECO:0000313" key="2">
    <source>
        <dbReference type="EMBL" id="RDB30683.1"/>
    </source>
</evidence>
<dbReference type="AlphaFoldDB" id="A0A369KFX6"/>
<evidence type="ECO:0000313" key="3">
    <source>
        <dbReference type="Proteomes" id="UP000076154"/>
    </source>
</evidence>
<feature type="compositionally biased region" description="Polar residues" evidence="1">
    <location>
        <begin position="1"/>
        <end position="17"/>
    </location>
</feature>
<dbReference type="Proteomes" id="UP000076154">
    <property type="component" value="Unassembled WGS sequence"/>
</dbReference>
<name>A0A369KFX6_HYPMA</name>
<dbReference type="InParanoid" id="A0A369KFX6"/>
<sequence>MSSTSATRSSVCGTNSPPLEATGEETVMGASSVDKVGHPIEVVKDAEQRKQYFNPSGTSTPMVDAGKGQPERMGESMAEKSEKRGLNEGRGRKGD</sequence>
<keyword evidence="3" id="KW-1185">Reference proteome</keyword>
<dbReference type="OrthoDB" id="3143642at2759"/>
<proteinExistence type="predicted"/>
<feature type="region of interest" description="Disordered" evidence="1">
    <location>
        <begin position="46"/>
        <end position="95"/>
    </location>
</feature>
<protein>
    <submittedName>
        <fullName evidence="2">Uncharacterized protein</fullName>
    </submittedName>
</protein>
<organism evidence="2 3">
    <name type="scientific">Hypsizygus marmoreus</name>
    <name type="common">White beech mushroom</name>
    <name type="synonym">Agaricus marmoreus</name>
    <dbReference type="NCBI Taxonomy" id="39966"/>
    <lineage>
        <taxon>Eukaryota</taxon>
        <taxon>Fungi</taxon>
        <taxon>Dikarya</taxon>
        <taxon>Basidiomycota</taxon>
        <taxon>Agaricomycotina</taxon>
        <taxon>Agaricomycetes</taxon>
        <taxon>Agaricomycetidae</taxon>
        <taxon>Agaricales</taxon>
        <taxon>Tricholomatineae</taxon>
        <taxon>Lyophyllaceae</taxon>
        <taxon>Hypsizygus</taxon>
    </lineage>
</organism>
<accession>A0A369KFX6</accession>